<evidence type="ECO:0000313" key="3">
    <source>
        <dbReference type="EMBL" id="SCL50234.1"/>
    </source>
</evidence>
<keyword evidence="2" id="KW-0732">Signal</keyword>
<feature type="signal peptide" evidence="2">
    <location>
        <begin position="1"/>
        <end position="21"/>
    </location>
</feature>
<evidence type="ECO:0000313" key="4">
    <source>
        <dbReference type="Proteomes" id="UP000198937"/>
    </source>
</evidence>
<name>A0A1C6U8D3_9ACTN</name>
<sequence length="211" mass="21422">MTLRRWAAGAGILVLTGAIGACGNADPDTDAASASTPASGVESPTTSPPGATPSATPGGSEATDDKLLSGTRRITIVRTEGFESGLSLLDGGNLAEVDDDSGRQVFVPTPLDGGTFQIKAYQSGGTGSPVCWQVTDAQPAKIEGATCAADEQKQQLNINKAEGAEGLYYIGHGSATLQHSSTEGLVVVDSGDDAVRHTFRFNDTGAAPEQG</sequence>
<dbReference type="OrthoDB" id="3386992at2"/>
<proteinExistence type="predicted"/>
<gene>
    <name evidence="3" type="ORF">GA0070617_1420</name>
</gene>
<dbReference type="RefSeq" id="WP_139135593.1">
    <property type="nucleotide sequence ID" value="NZ_BMMJ01000001.1"/>
</dbReference>
<protein>
    <submittedName>
        <fullName evidence="3">Uncharacterized protein</fullName>
    </submittedName>
</protein>
<dbReference type="AlphaFoldDB" id="A0A1C6U8D3"/>
<dbReference type="PROSITE" id="PS51257">
    <property type="entry name" value="PROKAR_LIPOPROTEIN"/>
    <property type="match status" value="1"/>
</dbReference>
<evidence type="ECO:0000256" key="1">
    <source>
        <dbReference type="SAM" id="MobiDB-lite"/>
    </source>
</evidence>
<accession>A0A1C6U8D3</accession>
<reference evidence="3 4" key="1">
    <citation type="submission" date="2016-06" db="EMBL/GenBank/DDBJ databases">
        <authorList>
            <person name="Kjaerup R.B."/>
            <person name="Dalgaard T.S."/>
            <person name="Juul-Madsen H.R."/>
        </authorList>
    </citation>
    <scope>NUCLEOTIDE SEQUENCE [LARGE SCALE GENOMIC DNA]</scope>
    <source>
        <strain evidence="3 4">DSM 45577</strain>
    </source>
</reference>
<organism evidence="3 4">
    <name type="scientific">Micromonospora yangpuensis</name>
    <dbReference type="NCBI Taxonomy" id="683228"/>
    <lineage>
        <taxon>Bacteria</taxon>
        <taxon>Bacillati</taxon>
        <taxon>Actinomycetota</taxon>
        <taxon>Actinomycetes</taxon>
        <taxon>Micromonosporales</taxon>
        <taxon>Micromonosporaceae</taxon>
        <taxon>Micromonospora</taxon>
    </lineage>
</organism>
<feature type="chain" id="PRO_5038937650" evidence="2">
    <location>
        <begin position="22"/>
        <end position="211"/>
    </location>
</feature>
<keyword evidence="4" id="KW-1185">Reference proteome</keyword>
<dbReference type="EMBL" id="FMIA01000002">
    <property type="protein sequence ID" value="SCL50234.1"/>
    <property type="molecule type" value="Genomic_DNA"/>
</dbReference>
<dbReference type="Proteomes" id="UP000198937">
    <property type="component" value="Unassembled WGS sequence"/>
</dbReference>
<feature type="compositionally biased region" description="Low complexity" evidence="1">
    <location>
        <begin position="30"/>
        <end position="45"/>
    </location>
</feature>
<feature type="region of interest" description="Disordered" evidence="1">
    <location>
        <begin position="27"/>
        <end position="68"/>
    </location>
</feature>
<dbReference type="STRING" id="683228.GA0070617_1420"/>
<evidence type="ECO:0000256" key="2">
    <source>
        <dbReference type="SAM" id="SignalP"/>
    </source>
</evidence>